<dbReference type="Pfam" id="PF01757">
    <property type="entry name" value="Acyl_transf_3"/>
    <property type="match status" value="1"/>
</dbReference>
<sequence length="391" mass="43809">MKNRYLQLDALRGLAAAIVVLGHVYAVHAEHSAMAALLFESSFSPFVFLVNGHAAVIFFFVLSGFVLSLPILGSRKVAYGGYIVKRFFRIYVPYIISIAIAIPLLAYAPKFQSELFPPAYNANWTHSLNVKEIVSHVIAIGPFRTVDLNGVIWTLVHEMRISIVFPFVVLILLARKWGTTLILLPALSAMSAMAISYAHIDAADTLHYLSFFILGMLIAKYKSELIGFIGERLAHIRWVFWIAGFFVFNYGSFIEKSLAGTQTAFPFGWMAGDYTYAIGVCAILVLSLSSPRATYWLTRKPPVFLGKISFSLYLYHFLILLSFMHYFYGRASFYLLLPSAVALSLAVGYLGYKYIELPSIALGRRIAGKLNREPKNRVRLRNDGKENQAAV</sequence>
<feature type="transmembrane region" description="Helical" evidence="3">
    <location>
        <begin position="274"/>
        <end position="298"/>
    </location>
</feature>
<dbReference type="Proteomes" id="UP001161691">
    <property type="component" value="Unassembled WGS sequence"/>
</dbReference>
<feature type="transmembrane region" description="Helical" evidence="3">
    <location>
        <begin position="181"/>
        <end position="200"/>
    </location>
</feature>
<keyword evidence="3" id="KW-1133">Transmembrane helix</keyword>
<organism evidence="5 6">
    <name type="scientific">Cohnella hashimotonis</name>
    <dbReference type="NCBI Taxonomy" id="2826895"/>
    <lineage>
        <taxon>Bacteria</taxon>
        <taxon>Bacillati</taxon>
        <taxon>Bacillota</taxon>
        <taxon>Bacilli</taxon>
        <taxon>Bacillales</taxon>
        <taxon>Paenibacillaceae</taxon>
        <taxon>Cohnella</taxon>
    </lineage>
</organism>
<dbReference type="GO" id="GO:0016746">
    <property type="term" value="F:acyltransferase activity"/>
    <property type="evidence" value="ECO:0007669"/>
    <property type="project" value="UniProtKB-KW"/>
</dbReference>
<keyword evidence="5" id="KW-0808">Transferase</keyword>
<dbReference type="RefSeq" id="WP_282909341.1">
    <property type="nucleotide sequence ID" value="NZ_JAGRPV010000001.1"/>
</dbReference>
<dbReference type="InterPro" id="IPR002656">
    <property type="entry name" value="Acyl_transf_3_dom"/>
</dbReference>
<feature type="transmembrane region" description="Helical" evidence="3">
    <location>
        <begin position="151"/>
        <end position="174"/>
    </location>
</feature>
<keyword evidence="6" id="KW-1185">Reference proteome</keyword>
<proteinExistence type="inferred from homology"/>
<feature type="domain" description="Acyltransferase 3" evidence="4">
    <location>
        <begin position="7"/>
        <end position="350"/>
    </location>
</feature>
<reference evidence="5" key="1">
    <citation type="submission" date="2023-04" db="EMBL/GenBank/DDBJ databases">
        <title>Comparative genomic analysis of Cohnella hashimotonis sp. nov., isolated from the International Space Station.</title>
        <authorList>
            <person name="Venkateswaran K."/>
            <person name="Simpson A."/>
        </authorList>
    </citation>
    <scope>NUCLEOTIDE SEQUENCE</scope>
    <source>
        <strain evidence="5">F6_2S_P_1</strain>
    </source>
</reference>
<feature type="transmembrane region" description="Helical" evidence="3">
    <location>
        <begin position="310"/>
        <end position="328"/>
    </location>
</feature>
<comment type="caution">
    <text evidence="5">The sequence shown here is derived from an EMBL/GenBank/DDBJ whole genome shotgun (WGS) entry which is preliminary data.</text>
</comment>
<dbReference type="InterPro" id="IPR050879">
    <property type="entry name" value="Acyltransferase_3"/>
</dbReference>
<feature type="transmembrane region" description="Helical" evidence="3">
    <location>
        <begin position="235"/>
        <end position="254"/>
    </location>
</feature>
<evidence type="ECO:0000256" key="3">
    <source>
        <dbReference type="SAM" id="Phobius"/>
    </source>
</evidence>
<feature type="transmembrane region" description="Helical" evidence="3">
    <location>
        <begin position="206"/>
        <end position="223"/>
    </location>
</feature>
<evidence type="ECO:0000313" key="5">
    <source>
        <dbReference type="EMBL" id="MDI4646495.1"/>
    </source>
</evidence>
<protein>
    <submittedName>
        <fullName evidence="5">Acyltransferase</fullName>
        <ecNumber evidence="5">2.3.-.-</ecNumber>
    </submittedName>
</protein>
<dbReference type="EC" id="2.3.-.-" evidence="5"/>
<feature type="transmembrane region" description="Helical" evidence="3">
    <location>
        <begin position="45"/>
        <end position="69"/>
    </location>
</feature>
<dbReference type="EMBL" id="JAGRPV010000001">
    <property type="protein sequence ID" value="MDI4646495.1"/>
    <property type="molecule type" value="Genomic_DNA"/>
</dbReference>
<keyword evidence="5" id="KW-0012">Acyltransferase</keyword>
<evidence type="ECO:0000259" key="4">
    <source>
        <dbReference type="Pfam" id="PF01757"/>
    </source>
</evidence>
<keyword evidence="3" id="KW-0812">Transmembrane</keyword>
<feature type="transmembrane region" description="Helical" evidence="3">
    <location>
        <begin position="334"/>
        <end position="355"/>
    </location>
</feature>
<comment type="similarity">
    <text evidence="2">Belongs to the acyltransferase 3 family.</text>
</comment>
<evidence type="ECO:0000256" key="2">
    <source>
        <dbReference type="ARBA" id="ARBA00007400"/>
    </source>
</evidence>
<evidence type="ECO:0000256" key="1">
    <source>
        <dbReference type="ARBA" id="ARBA00004370"/>
    </source>
</evidence>
<comment type="subcellular location">
    <subcellularLocation>
        <location evidence="1">Membrane</location>
    </subcellularLocation>
</comment>
<keyword evidence="3" id="KW-0472">Membrane</keyword>
<accession>A0ABT6TJN3</accession>
<dbReference type="PANTHER" id="PTHR23028">
    <property type="entry name" value="ACETYLTRANSFERASE"/>
    <property type="match status" value="1"/>
</dbReference>
<name>A0ABT6TJN3_9BACL</name>
<feature type="transmembrane region" description="Helical" evidence="3">
    <location>
        <begin position="90"/>
        <end position="108"/>
    </location>
</feature>
<gene>
    <name evidence="5" type="ORF">KB449_16065</name>
</gene>
<evidence type="ECO:0000313" key="6">
    <source>
        <dbReference type="Proteomes" id="UP001161691"/>
    </source>
</evidence>